<comment type="similarity">
    <text evidence="1">Belongs to the CFAP298 family.</text>
</comment>
<feature type="region of interest" description="Disordered" evidence="2">
    <location>
        <begin position="78"/>
        <end position="108"/>
    </location>
</feature>
<keyword evidence="4" id="KW-1185">Reference proteome</keyword>
<evidence type="ECO:0000313" key="3">
    <source>
        <dbReference type="EnsemblProtists" id="EOD27037"/>
    </source>
</evidence>
<accession>A0A0D3JU52</accession>
<dbReference type="GeneID" id="17272582"/>
<dbReference type="HOGENOM" id="CLU_064854_0_0_1"/>
<proteinExistence type="inferred from homology"/>
<sequence length="295" mass="32337">MVVLQVKRSEKDTFLYETVCSAEVDVVLRDLIAIHNLRQRVLRLAEAASALAAHGPSKPPEQQGLDDSTPLLEDYDVASGATAPRPPPARNEHYCPDPTERRTGNAPPPEIAQVLTRTVDDAQALLSERQVAMKVPATAAALEEAVQNIKGAVMIAWPMGLPDYDPVRQILEDRDALEGAAQLQHLDADATCLWCCSKEMQREKLLSDYVGRNEKTKVVAKLQKKGAGAPQREPAVSEAEQQAMIAFYHKKQQEAERLAAEDEDAYLHSSWADPKALKSAFTGIGNISWRAGGPR</sequence>
<name>A0A0D3JU52_EMIH1</name>
<dbReference type="PANTHER" id="PTHR13238:SF0">
    <property type="entry name" value="CILIA- AND FLAGELLA-ASSOCIATED PROTEIN 298"/>
    <property type="match status" value="1"/>
</dbReference>
<dbReference type="PaxDb" id="2903-EOD27037"/>
<dbReference type="AlphaFoldDB" id="A0A0D3JU52"/>
<dbReference type="STRING" id="2903.R1CWI2"/>
<dbReference type="PANTHER" id="PTHR13238">
    <property type="entry name" value="PROTEIN C21ORF59"/>
    <property type="match status" value="1"/>
</dbReference>
<dbReference type="EnsemblProtists" id="EOD27037">
    <property type="protein sequence ID" value="EOD27037"/>
    <property type="gene ID" value="EMIHUDRAFT_73420"/>
</dbReference>
<organism evidence="3 4">
    <name type="scientific">Emiliania huxleyi (strain CCMP1516)</name>
    <dbReference type="NCBI Taxonomy" id="280463"/>
    <lineage>
        <taxon>Eukaryota</taxon>
        <taxon>Haptista</taxon>
        <taxon>Haptophyta</taxon>
        <taxon>Prymnesiophyceae</taxon>
        <taxon>Isochrysidales</taxon>
        <taxon>Noelaerhabdaceae</taxon>
        <taxon>Emiliania</taxon>
    </lineage>
</organism>
<evidence type="ECO:0000256" key="2">
    <source>
        <dbReference type="SAM" id="MobiDB-lite"/>
    </source>
</evidence>
<feature type="region of interest" description="Disordered" evidence="2">
    <location>
        <begin position="52"/>
        <end position="71"/>
    </location>
</feature>
<dbReference type="eggNOG" id="ENOG502QQ3Z">
    <property type="taxonomic scope" value="Eukaryota"/>
</dbReference>
<reference evidence="3" key="2">
    <citation type="submission" date="2024-10" db="UniProtKB">
        <authorList>
            <consortium name="EnsemblProtists"/>
        </authorList>
    </citation>
    <scope>IDENTIFICATION</scope>
</reference>
<dbReference type="GO" id="GO:0003352">
    <property type="term" value="P:regulation of cilium movement"/>
    <property type="evidence" value="ECO:0007669"/>
    <property type="project" value="InterPro"/>
</dbReference>
<dbReference type="RefSeq" id="XP_005779466.1">
    <property type="nucleotide sequence ID" value="XM_005779409.1"/>
</dbReference>
<protein>
    <submittedName>
        <fullName evidence="3">Uncharacterized protein</fullName>
    </submittedName>
</protein>
<dbReference type="Proteomes" id="UP000013827">
    <property type="component" value="Unassembled WGS sequence"/>
</dbReference>
<evidence type="ECO:0000313" key="4">
    <source>
        <dbReference type="Proteomes" id="UP000013827"/>
    </source>
</evidence>
<feature type="compositionally biased region" description="Basic and acidic residues" evidence="2">
    <location>
        <begin position="90"/>
        <end position="103"/>
    </location>
</feature>
<dbReference type="OMA" id="YRKQEEW"/>
<reference evidence="4" key="1">
    <citation type="journal article" date="2013" name="Nature">
        <title>Pan genome of the phytoplankton Emiliania underpins its global distribution.</title>
        <authorList>
            <person name="Read B.A."/>
            <person name="Kegel J."/>
            <person name="Klute M.J."/>
            <person name="Kuo A."/>
            <person name="Lefebvre S.C."/>
            <person name="Maumus F."/>
            <person name="Mayer C."/>
            <person name="Miller J."/>
            <person name="Monier A."/>
            <person name="Salamov A."/>
            <person name="Young J."/>
            <person name="Aguilar M."/>
            <person name="Claverie J.M."/>
            <person name="Frickenhaus S."/>
            <person name="Gonzalez K."/>
            <person name="Herman E.K."/>
            <person name="Lin Y.C."/>
            <person name="Napier J."/>
            <person name="Ogata H."/>
            <person name="Sarno A.F."/>
            <person name="Shmutz J."/>
            <person name="Schroeder D."/>
            <person name="de Vargas C."/>
            <person name="Verret F."/>
            <person name="von Dassow P."/>
            <person name="Valentin K."/>
            <person name="Van de Peer Y."/>
            <person name="Wheeler G."/>
            <person name="Dacks J.B."/>
            <person name="Delwiche C.F."/>
            <person name="Dyhrman S.T."/>
            <person name="Glockner G."/>
            <person name="John U."/>
            <person name="Richards T."/>
            <person name="Worden A.Z."/>
            <person name="Zhang X."/>
            <person name="Grigoriev I.V."/>
            <person name="Allen A.E."/>
            <person name="Bidle K."/>
            <person name="Borodovsky M."/>
            <person name="Bowler C."/>
            <person name="Brownlee C."/>
            <person name="Cock J.M."/>
            <person name="Elias M."/>
            <person name="Gladyshev V.N."/>
            <person name="Groth M."/>
            <person name="Guda C."/>
            <person name="Hadaegh A."/>
            <person name="Iglesias-Rodriguez M.D."/>
            <person name="Jenkins J."/>
            <person name="Jones B.M."/>
            <person name="Lawson T."/>
            <person name="Leese F."/>
            <person name="Lindquist E."/>
            <person name="Lobanov A."/>
            <person name="Lomsadze A."/>
            <person name="Malik S.B."/>
            <person name="Marsh M.E."/>
            <person name="Mackinder L."/>
            <person name="Mock T."/>
            <person name="Mueller-Roeber B."/>
            <person name="Pagarete A."/>
            <person name="Parker M."/>
            <person name="Probert I."/>
            <person name="Quesneville H."/>
            <person name="Raines C."/>
            <person name="Rensing S.A."/>
            <person name="Riano-Pachon D.M."/>
            <person name="Richier S."/>
            <person name="Rokitta S."/>
            <person name="Shiraiwa Y."/>
            <person name="Soanes D.M."/>
            <person name="van der Giezen M."/>
            <person name="Wahlund T.M."/>
            <person name="Williams B."/>
            <person name="Wilson W."/>
            <person name="Wolfe G."/>
            <person name="Wurch L.L."/>
        </authorList>
    </citation>
    <scope>NUCLEOTIDE SEQUENCE</scope>
</reference>
<dbReference type="Pfam" id="PF11069">
    <property type="entry name" value="CFAP298"/>
    <property type="match status" value="1"/>
</dbReference>
<dbReference type="KEGG" id="ehx:EMIHUDRAFT_73420"/>
<evidence type="ECO:0000256" key="1">
    <source>
        <dbReference type="ARBA" id="ARBA00009619"/>
    </source>
</evidence>
<dbReference type="InterPro" id="IPR021298">
    <property type="entry name" value="CFAP298"/>
</dbReference>